<evidence type="ECO:0000313" key="3">
    <source>
        <dbReference type="Proteomes" id="UP000593737"/>
    </source>
</evidence>
<dbReference type="GO" id="GO:0015159">
    <property type="term" value="F:polysaccharide transmembrane transporter activity"/>
    <property type="evidence" value="ECO:0007669"/>
    <property type="project" value="InterPro"/>
</dbReference>
<dbReference type="EMBL" id="CP047423">
    <property type="protein sequence ID" value="QPD04095.1"/>
    <property type="molecule type" value="Genomic_DNA"/>
</dbReference>
<sequence length="264" mass="28453">MLQLHRKPMAVVAIAAGVGVLLLAGCRNPGQSTLPPSAVSTSPQVLPPLPKGDVFADETVPTADAPIETGDTLEVVIRRGAGEEKYSSLVRENGSVAVGFMEVAVGGATVAEAERRVQDAARPFMREPRAQVMLKKKLLKIKRVFVFGDVKKPGMVPMARNMTVLQALAAADNFYETALLEEIRVVRGGDFANPKILTADLARLFTYGDLSRNIALEENDIVFVPREQLGDATEAAKKLTPILQAAIMPIYPAYLIPAFTSFKP</sequence>
<dbReference type="InterPro" id="IPR049712">
    <property type="entry name" value="Poly_export"/>
</dbReference>
<dbReference type="PROSITE" id="PS51257">
    <property type="entry name" value="PROKAR_LIPOPROTEIN"/>
    <property type="match status" value="1"/>
</dbReference>
<gene>
    <name evidence="2" type="ORF">Nkreftii_001869</name>
</gene>
<evidence type="ECO:0000259" key="1">
    <source>
        <dbReference type="Pfam" id="PF22461"/>
    </source>
</evidence>
<reference evidence="2 3" key="1">
    <citation type="journal article" date="2020" name="ISME J.">
        <title>Enrichment and physiological characterization of a novel comammox Nitrospira indicates ammonium inhibition of complete nitrification.</title>
        <authorList>
            <person name="Sakoula D."/>
            <person name="Koch H."/>
            <person name="Frank J."/>
            <person name="Jetten M.S.M."/>
            <person name="van Kessel M.A.H.J."/>
            <person name="Lucker S."/>
        </authorList>
    </citation>
    <scope>NUCLEOTIDE SEQUENCE [LARGE SCALE GENOMIC DNA]</scope>
    <source>
        <strain evidence="2">Comreactor17</strain>
    </source>
</reference>
<protein>
    <recommendedName>
        <fullName evidence="1">SLBB domain-containing protein</fullName>
    </recommendedName>
</protein>
<organism evidence="2 3">
    <name type="scientific">Candidatus Nitrospira kreftii</name>
    <dbReference type="NCBI Taxonomy" id="2652173"/>
    <lineage>
        <taxon>Bacteria</taxon>
        <taxon>Pseudomonadati</taxon>
        <taxon>Nitrospirota</taxon>
        <taxon>Nitrospiria</taxon>
        <taxon>Nitrospirales</taxon>
        <taxon>Nitrospiraceae</taxon>
        <taxon>Nitrospira</taxon>
    </lineage>
</organism>
<dbReference type="KEGG" id="nkf:Nkreftii_001869"/>
<dbReference type="AlphaFoldDB" id="A0A7S8IZK7"/>
<accession>A0A7S8IZK7</accession>
<dbReference type="InterPro" id="IPR054765">
    <property type="entry name" value="SLBB_dom"/>
</dbReference>
<dbReference type="Proteomes" id="UP000593737">
    <property type="component" value="Chromosome"/>
</dbReference>
<dbReference type="PANTHER" id="PTHR33619">
    <property type="entry name" value="POLYSACCHARIDE EXPORT PROTEIN GFCE-RELATED"/>
    <property type="match status" value="1"/>
</dbReference>
<name>A0A7S8IZK7_9BACT</name>
<evidence type="ECO:0000313" key="2">
    <source>
        <dbReference type="EMBL" id="QPD04095.1"/>
    </source>
</evidence>
<dbReference type="Pfam" id="PF22461">
    <property type="entry name" value="SLBB_2"/>
    <property type="match status" value="1"/>
</dbReference>
<feature type="domain" description="SLBB" evidence="1">
    <location>
        <begin position="142"/>
        <end position="224"/>
    </location>
</feature>
<proteinExistence type="predicted"/>
<dbReference type="Gene3D" id="3.10.560.10">
    <property type="entry name" value="Outer membrane lipoprotein wza domain like"/>
    <property type="match status" value="1"/>
</dbReference>
<dbReference type="PANTHER" id="PTHR33619:SF3">
    <property type="entry name" value="POLYSACCHARIDE EXPORT PROTEIN GFCE-RELATED"/>
    <property type="match status" value="1"/>
</dbReference>